<dbReference type="Proteomes" id="UP000789396">
    <property type="component" value="Unassembled WGS sequence"/>
</dbReference>
<evidence type="ECO:0000313" key="1">
    <source>
        <dbReference type="EMBL" id="CAG8807039.1"/>
    </source>
</evidence>
<protein>
    <submittedName>
        <fullName evidence="1">10837_t:CDS:1</fullName>
    </submittedName>
</protein>
<accession>A0A9N9K499</accession>
<proteinExistence type="predicted"/>
<keyword evidence="2" id="KW-1185">Reference proteome</keyword>
<evidence type="ECO:0000313" key="2">
    <source>
        <dbReference type="Proteomes" id="UP000789396"/>
    </source>
</evidence>
<comment type="caution">
    <text evidence="1">The sequence shown here is derived from an EMBL/GenBank/DDBJ whole genome shotgun (WGS) entry which is preliminary data.</text>
</comment>
<dbReference type="AlphaFoldDB" id="A0A9N9K499"/>
<reference evidence="1" key="1">
    <citation type="submission" date="2021-06" db="EMBL/GenBank/DDBJ databases">
        <authorList>
            <person name="Kallberg Y."/>
            <person name="Tangrot J."/>
            <person name="Rosling A."/>
        </authorList>
    </citation>
    <scope>NUCLEOTIDE SEQUENCE</scope>
    <source>
        <strain evidence="1">IN212</strain>
    </source>
</reference>
<dbReference type="OrthoDB" id="2325910at2759"/>
<feature type="non-terminal residue" evidence="1">
    <location>
        <position position="81"/>
    </location>
</feature>
<gene>
    <name evidence="1" type="ORF">RFULGI_LOCUS18339</name>
</gene>
<organism evidence="1 2">
    <name type="scientific">Racocetra fulgida</name>
    <dbReference type="NCBI Taxonomy" id="60492"/>
    <lineage>
        <taxon>Eukaryota</taxon>
        <taxon>Fungi</taxon>
        <taxon>Fungi incertae sedis</taxon>
        <taxon>Mucoromycota</taxon>
        <taxon>Glomeromycotina</taxon>
        <taxon>Glomeromycetes</taxon>
        <taxon>Diversisporales</taxon>
        <taxon>Gigasporaceae</taxon>
        <taxon>Racocetra</taxon>
    </lineage>
</organism>
<sequence>GSIDISDEFETQNLLQFYKLRNIIDQEESFGYDHGIFLGPKSENTILQNNILDLLIEFYNNGVTGYQFTTSGDISGIDQIS</sequence>
<name>A0A9N9K499_9GLOM</name>
<feature type="non-terminal residue" evidence="1">
    <location>
        <position position="1"/>
    </location>
</feature>
<dbReference type="EMBL" id="CAJVPZ010079522">
    <property type="protein sequence ID" value="CAG8807039.1"/>
    <property type="molecule type" value="Genomic_DNA"/>
</dbReference>